<organism evidence="5">
    <name type="scientific">Petromyces alliaceus</name>
    <name type="common">Aspergillus alliaceus</name>
    <dbReference type="NCBI Taxonomy" id="209559"/>
    <lineage>
        <taxon>Eukaryota</taxon>
        <taxon>Fungi</taxon>
        <taxon>Dikarya</taxon>
        <taxon>Ascomycota</taxon>
        <taxon>Pezizomycotina</taxon>
        <taxon>Eurotiomycetes</taxon>
        <taxon>Eurotiomycetidae</taxon>
        <taxon>Eurotiales</taxon>
        <taxon>Aspergillaceae</taxon>
        <taxon>Aspergillus</taxon>
        <taxon>Aspergillus subgen. Circumdati</taxon>
    </lineage>
</organism>
<feature type="compositionally biased region" description="Acidic residues" evidence="1">
    <location>
        <begin position="2431"/>
        <end position="2444"/>
    </location>
</feature>
<dbReference type="Pfam" id="PF07539">
    <property type="entry name" value="UTP20_N"/>
    <property type="match status" value="1"/>
</dbReference>
<feature type="compositionally biased region" description="Basic and acidic residues" evidence="1">
    <location>
        <begin position="2579"/>
        <end position="2590"/>
    </location>
</feature>
<dbReference type="InterPro" id="IPR016024">
    <property type="entry name" value="ARM-type_fold"/>
</dbReference>
<evidence type="ECO:0000259" key="2">
    <source>
        <dbReference type="Pfam" id="PF07539"/>
    </source>
</evidence>
<dbReference type="SUPFAM" id="SSF48371">
    <property type="entry name" value="ARM repeat"/>
    <property type="match status" value="3"/>
</dbReference>
<dbReference type="InterPro" id="IPR052575">
    <property type="entry name" value="SSU_processome_comp_20"/>
</dbReference>
<dbReference type="PANTHER" id="PTHR17695:SF11">
    <property type="entry name" value="SMALL SUBUNIT PROCESSOME COMPONENT 20 HOMOLOG"/>
    <property type="match status" value="1"/>
</dbReference>
<dbReference type="FunFam" id="1.25.10.10:FF:001272">
    <property type="entry name" value="HEAT repeat protein (DRIM), putative"/>
    <property type="match status" value="1"/>
</dbReference>
<feature type="domain" description="U3 small nucleolar RNA-associated protein 20 C-terminal" evidence="4">
    <location>
        <begin position="2336"/>
        <end position="2607"/>
    </location>
</feature>
<feature type="region of interest" description="Disordered" evidence="1">
    <location>
        <begin position="2424"/>
        <end position="2450"/>
    </location>
</feature>
<dbReference type="EMBL" id="ML735239">
    <property type="protein sequence ID" value="KAE8392124.1"/>
    <property type="molecule type" value="Genomic_DNA"/>
</dbReference>
<feature type="region of interest" description="Disordered" evidence="1">
    <location>
        <begin position="2573"/>
        <end position="2618"/>
    </location>
</feature>
<dbReference type="InterPro" id="IPR011989">
    <property type="entry name" value="ARM-like"/>
</dbReference>
<accession>A0A5N7CDD3</accession>
<evidence type="ECO:0000313" key="5">
    <source>
        <dbReference type="EMBL" id="KAE8392124.1"/>
    </source>
</evidence>
<proteinExistence type="predicted"/>
<evidence type="ECO:0000259" key="4">
    <source>
        <dbReference type="Pfam" id="PF23099"/>
    </source>
</evidence>
<dbReference type="Gene3D" id="1.25.10.10">
    <property type="entry name" value="Leucine-rich Repeat Variant"/>
    <property type="match status" value="3"/>
</dbReference>
<dbReference type="InterPro" id="IPR057525">
    <property type="entry name" value="UTP20_C"/>
</dbReference>
<feature type="domain" description="U3 small nucleolar RNA-associated protein 20" evidence="3">
    <location>
        <begin position="1695"/>
        <end position="1912"/>
    </location>
</feature>
<feature type="compositionally biased region" description="Low complexity" evidence="1">
    <location>
        <begin position="1"/>
        <end position="10"/>
    </location>
</feature>
<dbReference type="Pfam" id="PF23099">
    <property type="entry name" value="UTP20_C"/>
    <property type="match status" value="1"/>
</dbReference>
<dbReference type="Proteomes" id="UP000326877">
    <property type="component" value="Unassembled WGS sequence"/>
</dbReference>
<feature type="domain" description="U3 small nucleolar RNA-associated protein 20 N-terminal" evidence="2">
    <location>
        <begin position="874"/>
        <end position="1485"/>
    </location>
</feature>
<name>A0A5N7CDD3_PETAA</name>
<dbReference type="OrthoDB" id="360653at2759"/>
<dbReference type="InterPro" id="IPR011430">
    <property type="entry name" value="UTP20_N"/>
</dbReference>
<dbReference type="PANTHER" id="PTHR17695">
    <property type="entry name" value="SMALL SUBUNIT PROCESSOME COMPONENT 20 HOMOLOG"/>
    <property type="match status" value="1"/>
</dbReference>
<protein>
    <submittedName>
        <fullName evidence="5">Armadillo-type protein</fullName>
    </submittedName>
</protein>
<dbReference type="Pfam" id="PF20416">
    <property type="entry name" value="UTP20"/>
    <property type="match status" value="1"/>
</dbReference>
<dbReference type="GO" id="GO:0030686">
    <property type="term" value="C:90S preribosome"/>
    <property type="evidence" value="ECO:0007669"/>
    <property type="project" value="TreeGrafter"/>
</dbReference>
<gene>
    <name evidence="5" type="ORF">BDV23DRAFT_181774</name>
</gene>
<reference evidence="5" key="1">
    <citation type="submission" date="2019-04" db="EMBL/GenBank/DDBJ databases">
        <title>Friends and foes A comparative genomics studyof 23 Aspergillus species from section Flavi.</title>
        <authorList>
            <consortium name="DOE Joint Genome Institute"/>
            <person name="Kjaerbolling I."/>
            <person name="Vesth T."/>
            <person name="Frisvad J.C."/>
            <person name="Nybo J.L."/>
            <person name="Theobald S."/>
            <person name="Kildgaard S."/>
            <person name="Isbrandt T."/>
            <person name="Kuo A."/>
            <person name="Sato A."/>
            <person name="Lyhne E.K."/>
            <person name="Kogle M.E."/>
            <person name="Wiebenga A."/>
            <person name="Kun R.S."/>
            <person name="Lubbers R.J."/>
            <person name="Makela M.R."/>
            <person name="Barry K."/>
            <person name="Chovatia M."/>
            <person name="Clum A."/>
            <person name="Daum C."/>
            <person name="Haridas S."/>
            <person name="He G."/>
            <person name="LaButti K."/>
            <person name="Lipzen A."/>
            <person name="Mondo S."/>
            <person name="Riley R."/>
            <person name="Salamov A."/>
            <person name="Simmons B.A."/>
            <person name="Magnuson J.K."/>
            <person name="Henrissat B."/>
            <person name="Mortensen U.H."/>
            <person name="Larsen T.O."/>
            <person name="Devries R.P."/>
            <person name="Grigoriev I.V."/>
            <person name="Machida M."/>
            <person name="Baker S.E."/>
            <person name="Andersen M.R."/>
        </authorList>
    </citation>
    <scope>NUCLEOTIDE SEQUENCE [LARGE SCALE GENOMIC DNA]</scope>
    <source>
        <strain evidence="5">IBT 14317</strain>
    </source>
</reference>
<evidence type="ECO:0000259" key="3">
    <source>
        <dbReference type="Pfam" id="PF20416"/>
    </source>
</evidence>
<dbReference type="InterPro" id="IPR046523">
    <property type="entry name" value="UTP20_dom"/>
</dbReference>
<evidence type="ECO:0000256" key="1">
    <source>
        <dbReference type="SAM" id="MobiDB-lite"/>
    </source>
</evidence>
<feature type="compositionally biased region" description="Basic residues" evidence="1">
    <location>
        <begin position="2591"/>
        <end position="2604"/>
    </location>
</feature>
<feature type="region of interest" description="Disordered" evidence="1">
    <location>
        <begin position="1"/>
        <end position="25"/>
    </location>
</feature>
<sequence>MVAASSASRSKSVKRLKKGTETTKNYRFEPFSQRVAKLKIDPIHRVRRPSFGEDEGDENSSHFRSAFDHWTELNLSDNFTQFARRVNPLCESLVQILYHEDRIMGLLVEFIEKRDHLSMEPLLSLLAQFARDLGVRFEKHFATSVTLVASIAATHPEVEVVEWCFSCLAWIFKFLSRLLVPDLRQLLSIMTPYLGKERQKPFVARFAAESMSFLIRKAGLVYYKNSTPLQRAVSYLLDDLRQMAAESKNVEIYKEGLMAMFSDAIKGVKSGLHSNGADIFSCILENVPTDDDLRSSLGLDVASGILINIMHNTVSDTFEPILDTIKSHIEVHCRKADTRQAKSYCRLIFLCVSTRKGSRVKNWKTVHQTLLLLLQSAAAAPGAYAEATNQLLTGVAYALQVSPMDEMLPFMRSIMDTVASDALSNYFLSFCAIFSEWGAERFHGVVLPYFQKFVNSSWQEREYELCLILLRLNQAGCITSEVSKPGYITCPAPWKARIKKTLEAQRPSVTEVTLLNAYSRLPSALSLSTEPSLLPNMTESFHGHLSRALKTNESEPSLSTKFFIGQGFKAYVELASNCGEVDSSLWEQISGIASRYSRLPVFLEATLAYVSACSKELDLNKPALGEFADVLITNLAGPSHELRLVSLKLLREIIQASGDDPSLISLAIEVEESPLTLQSARELSMHVRKMAISYPQVASRRWMSRLIPNFLFGLFSKKMAPLWDDSAAALKSISEHVDGEKIVSDLAIQWLQEKGYTPSVGDEEDDSNTDSFVAGEYQCFNAAQVENVGTTNFEAPEAFSTLNQRLEKDHHFSEVIPAAPRTQALRVLNAAPNIAEKRSRQVVPLFLSWATRDEEDITSATDSKFSDSTSYIPWGFHDRLAYLALFGQYLNPRVLFRASEVHDALLGLLCHGNSEIQKSALKALFTWKSQNIMPYKENLLNILDESRFREELSVFVHVGGEDSMIEEGHRGELLPVLLRILYGRMISKAGASAGQAGQAGRRKAVLRALAQLPDHEFGIFMRVSFGPLGDVHLIQSGEVEQEAFTRELASPRRQMGLLRMIETVFEALQSRMAPYAEQSMQVVLYCLVRACRELEKSQPENVVDSQKGKLLTVLRNIRSTCIKCLELMFSISPERDWTPFVRVIFNEAINPRLENFATETTQGISGLLRLFRTWAATPKSSFYLVRHNDTLLTKIVDCLSVDSTRDEVKVFIMDEILVPLVGLATGKELEEQEKMGDIPADEIRSEVLAPYLDHALSHLGNLLKRGPSRLVLISGVQALSIMAPCVESSKETSSLVSITTYLLRQPPDRVSPKTKSGLLRILEHFLPLYDPKEDSKLFHEVFEAVSSLFDYFRDQANREVLSRVFAAFAKHDPELAKVAALCEDLNSISRKKLEVDFERRLQAFRQVNDDLWEKFNARQWRPILYNMLYHVKDDEELAIRSSASFGLKRFMERAILTTNTDLEEFEPLVKDVLFPALQNGVRQKSELIRAEFISSLGYFVKLNPNRPNVQDMHDLLVDDDDEASFFTNVLHIQQHRRLRALRRLASEASKGKLQASNISTIFIPLNEHFVFDEEADEATHNLIAEAVATIGALAECLDWSQFRAIFRRYKSYMQSKPEMEKNVLRLLGRMSDALTTAMNQISAPKTTTEDEMEGVETSVASQCNLARSIPSASKVATELTTNFTPFLTNFIHHKNEAQMSLRLPAAVTVIKLLKLLPEQDMTIRLPPVLLDVCSILKSRSQDARDTARKTLNDIALLMGPVYFGYILKELRTTLTKGYQLHVLSFTVHSILVATTDDFQQGDLDYCLADLSSVVMDDTFGTVGQEKDAEDYVSKMKEVKSNKSYDSMELLAKNSTVGNLANLIRPLQSLLREKLTSTIVRKADELLRRIGVGLLRNPGAESRDILMFCYEVIKESYQQPEQTEKRAVSAAEEHFLIKIHGAKRGEKRGTTTSYVHKLTRFALDVLRSVLSKFDSLLTPTNMAGFLPVIGDSLVQGQEEVKISALRLLSTMIKLPLPEIDNNSHVYLTEAVKLIKEAPSTSTEAAQASLKLIAAMLRERKTIKLRDGHLAYLLQRLTSDIEEPDRQGITFNFIRAVMSRKFVVPEMYELIDNIATMMVTNQSRSARDLARGVYIHFLIEFPQAKNRWTKQLAFLAKNLEYKHSDGRQSVMEAIHNLLSKTGQELAQDIVGTFFLPLVIVMANDDVPECRELAGALLGQFYSRADNETMKTILIPLHSWLEQTDNLLLTSTGLQAMRIYFEVEETKKEKEARFVREILPSIMQPVLKADDTGNWQTLYFSLQLYAKVCKSAPTIGLVKESTTTWTAIRECLFYPHAWVKTCASNLVGTWLADLAKSNAANGYSSLPLANAAGLALDREAMLQLIRASVRCLRTPAVSEELAMQTVRNIIFIARCCAQNGLEFSRRGDKATESDASDSEDADDEDKEEQATGSSKPAIRYIFEQVSSVLRRELLTTRAQSLIPKTASIGLLASLCRHLDAEQIQPSIPIILIPLQHMTDSSIPPPRSSDPVFKESYKALVSNCHEVLDLIQKKLGTTEFVNQMALVQENIKEKREGRRVKRRIEAVTDPERFGRDKKRKNDRKREKRKEKGMEHRGRRRGW</sequence>
<dbReference type="GO" id="GO:0032040">
    <property type="term" value="C:small-subunit processome"/>
    <property type="evidence" value="ECO:0007669"/>
    <property type="project" value="TreeGrafter"/>
</dbReference>